<dbReference type="InterPro" id="IPR056113">
    <property type="entry name" value="DUF7696"/>
</dbReference>
<evidence type="ECO:0000313" key="2">
    <source>
        <dbReference type="Proteomes" id="UP000001890"/>
    </source>
</evidence>
<dbReference type="STRING" id="380358.XALC_0197"/>
<dbReference type="KEGG" id="xal:XALC_0197"/>
<dbReference type="Proteomes" id="UP000001890">
    <property type="component" value="Chromosome"/>
</dbReference>
<dbReference type="Pfam" id="PF24751">
    <property type="entry name" value="DUF7696"/>
    <property type="match status" value="1"/>
</dbReference>
<gene>
    <name evidence="1" type="ordered locus">XALc_0197</name>
</gene>
<proteinExistence type="predicted"/>
<protein>
    <submittedName>
        <fullName evidence="1">Uncharacterized protein</fullName>
    </submittedName>
</protein>
<reference evidence="1 2" key="1">
    <citation type="journal article" date="2009" name="BMC Genomics">
        <title>The complete genome sequence of Xanthomonas albilineans provides new insights into the reductive genome evolution of the xylem-limited Xanthomonadaceae.</title>
        <authorList>
            <person name="Pieretti I."/>
            <person name="Royer M."/>
            <person name="Barbe V."/>
            <person name="Carrere S."/>
            <person name="Koebnik R."/>
            <person name="Cociancich S."/>
            <person name="Couloux A."/>
            <person name="Darrasse A."/>
            <person name="Gouzy J."/>
            <person name="Jacques M.A."/>
            <person name="Lauber E."/>
            <person name="Manceau C."/>
            <person name="Mangenot S."/>
            <person name="Poussier S."/>
            <person name="Segurens B."/>
            <person name="Szurek B."/>
            <person name="Verdier V."/>
            <person name="Arlat M."/>
            <person name="Rott P."/>
        </authorList>
    </citation>
    <scope>NUCLEOTIDE SEQUENCE [LARGE SCALE GENOMIC DNA]</scope>
    <source>
        <strain evidence="2">GPE PC73 / CFBP 7063</strain>
    </source>
</reference>
<accession>D2U939</accession>
<dbReference type="AlphaFoldDB" id="D2U939"/>
<sequence>MLGSAVEQRRRMCEARHYLRRGYTTGIKVQRLIDAIALRRGHAAAQQLRAEMRAQWACRREWLA</sequence>
<evidence type="ECO:0000313" key="1">
    <source>
        <dbReference type="EMBL" id="CBA14742.1"/>
    </source>
</evidence>
<keyword evidence="2" id="KW-1185">Reference proteome</keyword>
<dbReference type="EMBL" id="FP565176">
    <property type="protein sequence ID" value="CBA14742.1"/>
    <property type="molecule type" value="Genomic_DNA"/>
</dbReference>
<organism evidence="1 2">
    <name type="scientific">Xanthomonas albilineans (strain GPE PC73 / CFBP 7063)</name>
    <dbReference type="NCBI Taxonomy" id="380358"/>
    <lineage>
        <taxon>Bacteria</taxon>
        <taxon>Pseudomonadati</taxon>
        <taxon>Pseudomonadota</taxon>
        <taxon>Gammaproteobacteria</taxon>
        <taxon>Lysobacterales</taxon>
        <taxon>Lysobacteraceae</taxon>
        <taxon>Xanthomonas</taxon>
    </lineage>
</organism>
<name>D2U939_XANAP</name>